<dbReference type="NCBIfam" id="TIGR00152">
    <property type="entry name" value="dephospho-CoA kinase"/>
    <property type="match status" value="1"/>
</dbReference>
<dbReference type="Pfam" id="PF01121">
    <property type="entry name" value="CoaE"/>
    <property type="match status" value="1"/>
</dbReference>
<sequence>MFVIALTGGIAAGKSTVARRFAEHGAVVIDADRLAREAVEPGTPGLAAIAERFGPGVIDADGRLDRPALGSIVFADETARLDLNGITHPAVAALLKERLADTAQADPDAIVVYDVPLLAESGGRRDGLFRFVVVVEAPAEVRVQRLIELRGMAADEAARRVAAQASDEERRALADVVIDTGGSLDETVQQTDAAWIRVREAADRASAD</sequence>
<keyword evidence="1 3" id="KW-0547">Nucleotide-binding</keyword>
<dbReference type="SUPFAM" id="SSF52540">
    <property type="entry name" value="P-loop containing nucleoside triphosphate hydrolases"/>
    <property type="match status" value="1"/>
</dbReference>
<comment type="similarity">
    <text evidence="3">Belongs to the CoaE family.</text>
</comment>
<dbReference type="UniPathway" id="UPA00241">
    <property type="reaction ID" value="UER00356"/>
</dbReference>
<comment type="catalytic activity">
    <reaction evidence="3">
        <text>3'-dephospho-CoA + ATP = ADP + CoA + H(+)</text>
        <dbReference type="Rhea" id="RHEA:18245"/>
        <dbReference type="ChEBI" id="CHEBI:15378"/>
        <dbReference type="ChEBI" id="CHEBI:30616"/>
        <dbReference type="ChEBI" id="CHEBI:57287"/>
        <dbReference type="ChEBI" id="CHEBI:57328"/>
        <dbReference type="ChEBI" id="CHEBI:456216"/>
        <dbReference type="EC" id="2.7.1.24"/>
    </reaction>
</comment>
<dbReference type="GO" id="GO:0015937">
    <property type="term" value="P:coenzyme A biosynthetic process"/>
    <property type="evidence" value="ECO:0007669"/>
    <property type="project" value="UniProtKB-UniRule"/>
</dbReference>
<dbReference type="GO" id="GO:0004140">
    <property type="term" value="F:dephospho-CoA kinase activity"/>
    <property type="evidence" value="ECO:0007669"/>
    <property type="project" value="UniProtKB-UniRule"/>
</dbReference>
<proteinExistence type="inferred from homology"/>
<protein>
    <recommendedName>
        <fullName evidence="3 4">Dephospho-CoA kinase</fullName>
        <ecNumber evidence="3 4">2.7.1.24</ecNumber>
    </recommendedName>
    <alternativeName>
        <fullName evidence="3">Dephosphocoenzyme A kinase</fullName>
    </alternativeName>
</protein>
<reference evidence="5 6" key="1">
    <citation type="submission" date="2020-07" db="EMBL/GenBank/DDBJ databases">
        <title>Sequencing the genomes of 1000 actinobacteria strains.</title>
        <authorList>
            <person name="Klenk H.-P."/>
        </authorList>
    </citation>
    <scope>NUCLEOTIDE SEQUENCE [LARGE SCALE GENOMIC DNA]</scope>
    <source>
        <strain evidence="5 6">DSM 26474</strain>
    </source>
</reference>
<keyword evidence="3" id="KW-0963">Cytoplasm</keyword>
<dbReference type="PROSITE" id="PS51219">
    <property type="entry name" value="DPCK"/>
    <property type="match status" value="1"/>
</dbReference>
<dbReference type="HAMAP" id="MF_00376">
    <property type="entry name" value="Dephospho_CoA_kinase"/>
    <property type="match status" value="1"/>
</dbReference>
<dbReference type="PANTHER" id="PTHR10695:SF46">
    <property type="entry name" value="BIFUNCTIONAL COENZYME A SYNTHASE-RELATED"/>
    <property type="match status" value="1"/>
</dbReference>
<accession>A0A852SRM6</accession>
<dbReference type="EMBL" id="JACCBM010000001">
    <property type="protein sequence ID" value="NYD71432.1"/>
    <property type="molecule type" value="Genomic_DNA"/>
</dbReference>
<dbReference type="Gene3D" id="3.40.50.300">
    <property type="entry name" value="P-loop containing nucleotide triphosphate hydrolases"/>
    <property type="match status" value="1"/>
</dbReference>
<evidence type="ECO:0000256" key="3">
    <source>
        <dbReference type="HAMAP-Rule" id="MF_00376"/>
    </source>
</evidence>
<keyword evidence="6" id="KW-1185">Reference proteome</keyword>
<dbReference type="PANTHER" id="PTHR10695">
    <property type="entry name" value="DEPHOSPHO-COA KINASE-RELATED"/>
    <property type="match status" value="1"/>
</dbReference>
<keyword evidence="3" id="KW-0173">Coenzyme A biosynthesis</keyword>
<keyword evidence="3 5" id="KW-0808">Transferase</keyword>
<evidence type="ECO:0000313" key="6">
    <source>
        <dbReference type="Proteomes" id="UP000549913"/>
    </source>
</evidence>
<evidence type="ECO:0000256" key="2">
    <source>
        <dbReference type="ARBA" id="ARBA00022840"/>
    </source>
</evidence>
<evidence type="ECO:0000256" key="4">
    <source>
        <dbReference type="NCBIfam" id="TIGR00152"/>
    </source>
</evidence>
<dbReference type="RefSeq" id="WP_179548388.1">
    <property type="nucleotide sequence ID" value="NZ_BSEW01000002.1"/>
</dbReference>
<evidence type="ECO:0000256" key="1">
    <source>
        <dbReference type="ARBA" id="ARBA00022741"/>
    </source>
</evidence>
<keyword evidence="3 5" id="KW-0418">Kinase</keyword>
<dbReference type="InterPro" id="IPR001977">
    <property type="entry name" value="Depp_CoAkinase"/>
</dbReference>
<gene>
    <name evidence="3" type="primary">coaE</name>
    <name evidence="5" type="ORF">BJ984_002590</name>
</gene>
<dbReference type="Proteomes" id="UP000549913">
    <property type="component" value="Unassembled WGS sequence"/>
</dbReference>
<dbReference type="GO" id="GO:0005524">
    <property type="term" value="F:ATP binding"/>
    <property type="evidence" value="ECO:0007669"/>
    <property type="project" value="UniProtKB-UniRule"/>
</dbReference>
<comment type="caution">
    <text evidence="5">The sequence shown here is derived from an EMBL/GenBank/DDBJ whole genome shotgun (WGS) entry which is preliminary data.</text>
</comment>
<comment type="function">
    <text evidence="3">Catalyzes the phosphorylation of the 3'-hydroxyl group of dephosphocoenzyme A to form coenzyme A.</text>
</comment>
<dbReference type="EC" id="2.7.1.24" evidence="3 4"/>
<comment type="subcellular location">
    <subcellularLocation>
        <location evidence="3">Cytoplasm</location>
    </subcellularLocation>
</comment>
<comment type="pathway">
    <text evidence="3">Cofactor biosynthesis; coenzyme A biosynthesis; CoA from (R)-pantothenate: step 5/5.</text>
</comment>
<dbReference type="GO" id="GO:0005737">
    <property type="term" value="C:cytoplasm"/>
    <property type="evidence" value="ECO:0007669"/>
    <property type="project" value="UniProtKB-SubCell"/>
</dbReference>
<name>A0A852SRM6_9MICO</name>
<keyword evidence="2 3" id="KW-0067">ATP-binding</keyword>
<dbReference type="CDD" id="cd02022">
    <property type="entry name" value="DPCK"/>
    <property type="match status" value="1"/>
</dbReference>
<organism evidence="5 6">
    <name type="scientific">Herbiconiux flava</name>
    <dbReference type="NCBI Taxonomy" id="881268"/>
    <lineage>
        <taxon>Bacteria</taxon>
        <taxon>Bacillati</taxon>
        <taxon>Actinomycetota</taxon>
        <taxon>Actinomycetes</taxon>
        <taxon>Micrococcales</taxon>
        <taxon>Microbacteriaceae</taxon>
        <taxon>Herbiconiux</taxon>
    </lineage>
</organism>
<dbReference type="AlphaFoldDB" id="A0A852SRM6"/>
<dbReference type="InterPro" id="IPR027417">
    <property type="entry name" value="P-loop_NTPase"/>
</dbReference>
<feature type="binding site" evidence="3">
    <location>
        <begin position="11"/>
        <end position="16"/>
    </location>
    <ligand>
        <name>ATP</name>
        <dbReference type="ChEBI" id="CHEBI:30616"/>
    </ligand>
</feature>
<evidence type="ECO:0000313" key="5">
    <source>
        <dbReference type="EMBL" id="NYD71432.1"/>
    </source>
</evidence>
<dbReference type="NCBIfam" id="NF002879">
    <property type="entry name" value="PRK03333.1"/>
    <property type="match status" value="1"/>
</dbReference>